<comment type="caution">
    <text evidence="2">The sequence shown here is derived from an EMBL/GenBank/DDBJ whole genome shotgun (WGS) entry which is preliminary data.</text>
</comment>
<dbReference type="OrthoDB" id="5922091at2759"/>
<evidence type="ECO:0000256" key="1">
    <source>
        <dbReference type="SAM" id="MobiDB-lite"/>
    </source>
</evidence>
<dbReference type="EMBL" id="JYDI01000333">
    <property type="protein sequence ID" value="KRY45733.1"/>
    <property type="molecule type" value="Genomic_DNA"/>
</dbReference>
<dbReference type="Proteomes" id="UP000054653">
    <property type="component" value="Unassembled WGS sequence"/>
</dbReference>
<evidence type="ECO:0000313" key="3">
    <source>
        <dbReference type="Proteomes" id="UP000054653"/>
    </source>
</evidence>
<name>A0A0V1C915_TRIBR</name>
<reference evidence="2 3" key="1">
    <citation type="submission" date="2015-01" db="EMBL/GenBank/DDBJ databases">
        <title>Evolution of Trichinella species and genotypes.</title>
        <authorList>
            <person name="Korhonen P.K."/>
            <person name="Edoardo P."/>
            <person name="Giuseppe L.R."/>
            <person name="Gasser R.B."/>
        </authorList>
    </citation>
    <scope>NUCLEOTIDE SEQUENCE [LARGE SCALE GENOMIC DNA]</scope>
    <source>
        <strain evidence="2">ISS120</strain>
    </source>
</reference>
<sequence length="82" mass="9066">MTERLCYGNRTNSLRQTAKKTGSGVTDWLGGQQPDECGSDEEVQLRKSLSCFLGAPAYFTHRIPNSPSRKGQCVKGVELLYV</sequence>
<proteinExistence type="predicted"/>
<protein>
    <submittedName>
        <fullName evidence="2">Uncharacterized protein</fullName>
    </submittedName>
</protein>
<accession>A0A0V1C915</accession>
<evidence type="ECO:0000313" key="2">
    <source>
        <dbReference type="EMBL" id="KRY45733.1"/>
    </source>
</evidence>
<feature type="region of interest" description="Disordered" evidence="1">
    <location>
        <begin position="17"/>
        <end position="37"/>
    </location>
</feature>
<keyword evidence="3" id="KW-1185">Reference proteome</keyword>
<gene>
    <name evidence="2" type="ORF">T03_10048</name>
</gene>
<dbReference type="AlphaFoldDB" id="A0A0V1C915"/>
<organism evidence="2 3">
    <name type="scientific">Trichinella britovi</name>
    <name type="common">Parasitic roundworm</name>
    <dbReference type="NCBI Taxonomy" id="45882"/>
    <lineage>
        <taxon>Eukaryota</taxon>
        <taxon>Metazoa</taxon>
        <taxon>Ecdysozoa</taxon>
        <taxon>Nematoda</taxon>
        <taxon>Enoplea</taxon>
        <taxon>Dorylaimia</taxon>
        <taxon>Trichinellida</taxon>
        <taxon>Trichinellidae</taxon>
        <taxon>Trichinella</taxon>
    </lineage>
</organism>